<evidence type="ECO:0000259" key="1">
    <source>
        <dbReference type="Pfam" id="PF09407"/>
    </source>
</evidence>
<keyword evidence="3" id="KW-1185">Reference proteome</keyword>
<dbReference type="RefSeq" id="WP_085106003.1">
    <property type="nucleotide sequence ID" value="NZ_FXAC01000001.1"/>
</dbReference>
<sequence length="207" mass="21880">MTSVLTARGTTAPLVLLPGHPFSRAELSAMTEDGLLRRELLDAYVPATTAPTLQLRATVVSRVVPGHLQRRGVLGRLGAAWFYRCAPEPSPVTILVDKSARTTTTVPPGLVIHQTGFAPRDLVVHHGITLTTPLRTAVDLAIHVTGPAGDAALLALLSAPRLHCSPQHLLAELEALAKLPGRRVAIARVRKLARALEAGRAGGPVKS</sequence>
<proteinExistence type="predicted"/>
<organism evidence="2 3">
    <name type="scientific">Kocuria marina subsp. indica</name>
    <dbReference type="NCBI Taxonomy" id="1049583"/>
    <lineage>
        <taxon>Bacteria</taxon>
        <taxon>Bacillati</taxon>
        <taxon>Actinomycetota</taxon>
        <taxon>Actinomycetes</taxon>
        <taxon>Micrococcales</taxon>
        <taxon>Micrococcaceae</taxon>
        <taxon>Kocuria</taxon>
    </lineage>
</organism>
<dbReference type="Proteomes" id="UP000192929">
    <property type="component" value="Unassembled WGS sequence"/>
</dbReference>
<name>A0A1X7C4I9_9MICC</name>
<dbReference type="AlphaFoldDB" id="A0A1X7C4I9"/>
<dbReference type="Pfam" id="PF09407">
    <property type="entry name" value="AbiEi_1"/>
    <property type="match status" value="1"/>
</dbReference>
<evidence type="ECO:0000313" key="3">
    <source>
        <dbReference type="Proteomes" id="UP000192929"/>
    </source>
</evidence>
<evidence type="ECO:0000313" key="2">
    <source>
        <dbReference type="EMBL" id="SME89749.1"/>
    </source>
</evidence>
<dbReference type="InterPro" id="IPR018547">
    <property type="entry name" value="AbiEi_C"/>
</dbReference>
<gene>
    <name evidence="2" type="ORF">SAMN06296028_101210</name>
</gene>
<accession>A0A1X7C4I9</accession>
<dbReference type="EMBL" id="FXAC01000001">
    <property type="protein sequence ID" value="SME89749.1"/>
    <property type="molecule type" value="Genomic_DNA"/>
</dbReference>
<protein>
    <recommendedName>
        <fullName evidence="1">AbiEi antitoxin C-terminal domain-containing protein</fullName>
    </recommendedName>
</protein>
<feature type="domain" description="AbiEi antitoxin C-terminal" evidence="1">
    <location>
        <begin position="65"/>
        <end position="176"/>
    </location>
</feature>
<reference evidence="3" key="1">
    <citation type="submission" date="2017-04" db="EMBL/GenBank/DDBJ databases">
        <authorList>
            <person name="Varghese N."/>
            <person name="Submissions S."/>
        </authorList>
    </citation>
    <scope>NUCLEOTIDE SEQUENCE [LARGE SCALE GENOMIC DNA]</scope>
    <source>
        <strain evidence="3">NIO-1021</strain>
    </source>
</reference>